<feature type="compositionally biased region" description="Low complexity" evidence="1">
    <location>
        <begin position="22"/>
        <end position="37"/>
    </location>
</feature>
<feature type="region of interest" description="Disordered" evidence="1">
    <location>
        <begin position="171"/>
        <end position="209"/>
    </location>
</feature>
<organism evidence="2 3">
    <name type="scientific">Sphingomonas ginsenosidivorax</name>
    <dbReference type="NCBI Taxonomy" id="862135"/>
    <lineage>
        <taxon>Bacteria</taxon>
        <taxon>Pseudomonadati</taxon>
        <taxon>Pseudomonadota</taxon>
        <taxon>Alphaproteobacteria</taxon>
        <taxon>Sphingomonadales</taxon>
        <taxon>Sphingomonadaceae</taxon>
        <taxon>Sphingomonas</taxon>
    </lineage>
</organism>
<protein>
    <submittedName>
        <fullName evidence="2">Uncharacterized protein</fullName>
    </submittedName>
</protein>
<keyword evidence="3" id="KW-1185">Reference proteome</keyword>
<name>A0A5C6UFA7_9SPHN</name>
<dbReference type="AlphaFoldDB" id="A0A5C6UFA7"/>
<evidence type="ECO:0000256" key="1">
    <source>
        <dbReference type="SAM" id="MobiDB-lite"/>
    </source>
</evidence>
<accession>A0A5C6UFA7</accession>
<dbReference type="EMBL" id="VOQR01000001">
    <property type="protein sequence ID" value="TXC71453.1"/>
    <property type="molecule type" value="Genomic_DNA"/>
</dbReference>
<evidence type="ECO:0000313" key="3">
    <source>
        <dbReference type="Proteomes" id="UP000321250"/>
    </source>
</evidence>
<dbReference type="RefSeq" id="WP_147082731.1">
    <property type="nucleotide sequence ID" value="NZ_VOQR01000001.1"/>
</dbReference>
<comment type="caution">
    <text evidence="2">The sequence shown here is derived from an EMBL/GenBank/DDBJ whole genome shotgun (WGS) entry which is preliminary data.</text>
</comment>
<sequence length="209" mass="20993">MPRTVVDSVAAAVVRRLQTRGPRAGPAAARYASVAAPRRGRKPGADPSVDRLATVLASAVTRRLATGPAVPGIPLAASRLTRGIVRTVTRQLGKAPGPEPVALSTIDPAAAAKALAGALGSRQAAADPAAIVASTILRRLNSVRLVGTPADARAFQGRVASIVTASLRTAQAEPTAAEAEQPVAAATAAPTVALSDPPAAPPATVRKRD</sequence>
<reference evidence="2 3" key="1">
    <citation type="journal article" date="2013" name="Antonie Van Leeuwenhoek">
        <title>Sphingomonas ginsenosidivorax sp. nov., with the ability to transform ginsenosides.</title>
        <authorList>
            <person name="Jin X.F."/>
            <person name="Kim J.K."/>
            <person name="Liu Q.M."/>
            <person name="Kang M.S."/>
            <person name="He D."/>
            <person name="Jin F.X."/>
            <person name="Kim S.C."/>
            <person name="Im W.T."/>
        </authorList>
    </citation>
    <scope>NUCLEOTIDE SEQUENCE [LARGE SCALE GENOMIC DNA]</scope>
    <source>
        <strain evidence="2 3">KHI67</strain>
    </source>
</reference>
<gene>
    <name evidence="2" type="ORF">FSB78_11245</name>
</gene>
<proteinExistence type="predicted"/>
<evidence type="ECO:0000313" key="2">
    <source>
        <dbReference type="EMBL" id="TXC71453.1"/>
    </source>
</evidence>
<feature type="region of interest" description="Disordered" evidence="1">
    <location>
        <begin position="22"/>
        <end position="47"/>
    </location>
</feature>
<feature type="compositionally biased region" description="Low complexity" evidence="1">
    <location>
        <begin position="171"/>
        <end position="193"/>
    </location>
</feature>
<dbReference type="Proteomes" id="UP000321250">
    <property type="component" value="Unassembled WGS sequence"/>
</dbReference>